<dbReference type="InterPro" id="IPR010998">
    <property type="entry name" value="Integrase_recombinase_N"/>
</dbReference>
<organism evidence="3 4">
    <name type="scientific">Allosphingosinicella indica</name>
    <dbReference type="NCBI Taxonomy" id="941907"/>
    <lineage>
        <taxon>Bacteria</taxon>
        <taxon>Pseudomonadati</taxon>
        <taxon>Pseudomonadota</taxon>
        <taxon>Alphaproteobacteria</taxon>
        <taxon>Sphingomonadales</taxon>
        <taxon>Sphingomonadaceae</taxon>
        <taxon>Allosphingosinicella</taxon>
    </lineage>
</organism>
<dbReference type="Proteomes" id="UP000192934">
    <property type="component" value="Chromosome I"/>
</dbReference>
<dbReference type="AlphaFoldDB" id="A0A1X7GJK1"/>
<keyword evidence="4" id="KW-1185">Reference proteome</keyword>
<dbReference type="GO" id="GO:0003677">
    <property type="term" value="F:DNA binding"/>
    <property type="evidence" value="ECO:0007669"/>
    <property type="project" value="UniProtKB-KW"/>
</dbReference>
<name>A0A1X7GJK1_9SPHN</name>
<dbReference type="EMBL" id="LT840185">
    <property type="protein sequence ID" value="SMF70700.1"/>
    <property type="molecule type" value="Genomic_DNA"/>
</dbReference>
<keyword evidence="2" id="KW-0233">DNA recombination</keyword>
<dbReference type="GO" id="GO:0006310">
    <property type="term" value="P:DNA recombination"/>
    <property type="evidence" value="ECO:0007669"/>
    <property type="project" value="UniProtKB-KW"/>
</dbReference>
<evidence type="ECO:0000256" key="1">
    <source>
        <dbReference type="ARBA" id="ARBA00023125"/>
    </source>
</evidence>
<dbReference type="InterPro" id="IPR011010">
    <property type="entry name" value="DNA_brk_join_enz"/>
</dbReference>
<evidence type="ECO:0000256" key="2">
    <source>
        <dbReference type="ARBA" id="ARBA00023172"/>
    </source>
</evidence>
<dbReference type="OrthoDB" id="7510934at2"/>
<evidence type="ECO:0000313" key="4">
    <source>
        <dbReference type="Proteomes" id="UP000192934"/>
    </source>
</evidence>
<reference evidence="4" key="1">
    <citation type="submission" date="2017-04" db="EMBL/GenBank/DDBJ databases">
        <authorList>
            <person name="Varghese N."/>
            <person name="Submissions S."/>
        </authorList>
    </citation>
    <scope>NUCLEOTIDE SEQUENCE [LARGE SCALE GENOMIC DNA]</scope>
    <source>
        <strain evidence="4">Dd16</strain>
    </source>
</reference>
<evidence type="ECO:0000313" key="3">
    <source>
        <dbReference type="EMBL" id="SMF70700.1"/>
    </source>
</evidence>
<dbReference type="GO" id="GO:0015074">
    <property type="term" value="P:DNA integration"/>
    <property type="evidence" value="ECO:0007669"/>
    <property type="project" value="InterPro"/>
</dbReference>
<keyword evidence="1" id="KW-0238">DNA-binding</keyword>
<accession>A0A1X7GJK1</accession>
<sequence length="352" mass="39015">MGRCVSDIPGVCQKKGITYRRFRVKLPDGRWGDHYVRLPDPSDPRFAEALARVNATREPRQAALPGTMGALVVEARPIIAARKMADSTRRDWHYYLGLFEAEHGSRLVADLRKSHIFRLRDRMAETPGKANAYVSKLRALLDIAVERDWIAVNPADGIPRLALGEYEPWPADVLEAALDAASPMLRLAIVTGLCSGQRLSDVIRMQHGWHDGAIMELRHRKTAAYAAVPMHPLWLAEIAKLPKKSVTLLYDRSGKPFADTDRLQASIRRLMHGLGYVDDAGQLLYTFHGLGKNACCYLTELGLSDGQISAITGKTPETVRHYAKRARVLMVAKSAARRVVTGRIGGLVGKNP</sequence>
<evidence type="ECO:0008006" key="5">
    <source>
        <dbReference type="Google" id="ProtNLM"/>
    </source>
</evidence>
<dbReference type="SUPFAM" id="SSF56349">
    <property type="entry name" value="DNA breaking-rejoining enzymes"/>
    <property type="match status" value="1"/>
</dbReference>
<gene>
    <name evidence="3" type="ORF">SAMN06295910_1930</name>
</gene>
<dbReference type="Gene3D" id="1.10.443.10">
    <property type="entry name" value="Intergrase catalytic core"/>
    <property type="match status" value="1"/>
</dbReference>
<protein>
    <recommendedName>
        <fullName evidence="5">Tyr recombinase domain-containing protein</fullName>
    </recommendedName>
</protein>
<dbReference type="Gene3D" id="1.10.150.130">
    <property type="match status" value="1"/>
</dbReference>
<dbReference type="STRING" id="941907.SAMN06295910_1930"/>
<dbReference type="InterPro" id="IPR013762">
    <property type="entry name" value="Integrase-like_cat_sf"/>
</dbReference>
<proteinExistence type="predicted"/>